<dbReference type="Pfam" id="PF07484">
    <property type="entry name" value="Collar"/>
    <property type="match status" value="1"/>
</dbReference>
<dbReference type="Proteomes" id="UP001138686">
    <property type="component" value="Unassembled WGS sequence"/>
</dbReference>
<name>A0A9X1K146_9FLAO</name>
<dbReference type="InterPro" id="IPR011083">
    <property type="entry name" value="Phage_tail_collar_dom"/>
</dbReference>
<organism evidence="2 3">
    <name type="scientific">Halomarinibacterium sedimenti</name>
    <dbReference type="NCBI Taxonomy" id="2857106"/>
    <lineage>
        <taxon>Bacteria</taxon>
        <taxon>Pseudomonadati</taxon>
        <taxon>Bacteroidota</taxon>
        <taxon>Flavobacteriia</taxon>
        <taxon>Flavobacteriales</taxon>
        <taxon>Flavobacteriaceae</taxon>
        <taxon>Halomarinibacterium</taxon>
    </lineage>
</organism>
<dbReference type="EMBL" id="JAHWDP010000009">
    <property type="protein sequence ID" value="MBW2939121.1"/>
    <property type="molecule type" value="Genomic_DNA"/>
</dbReference>
<gene>
    <name evidence="2" type="ORF">KXJ69_13475</name>
</gene>
<protein>
    <submittedName>
        <fullName evidence="2">Tail fiber protein</fullName>
    </submittedName>
</protein>
<evidence type="ECO:0000259" key="1">
    <source>
        <dbReference type="Pfam" id="PF07484"/>
    </source>
</evidence>
<dbReference type="RefSeq" id="WP_219053648.1">
    <property type="nucleotide sequence ID" value="NZ_JAHWDP010000009.1"/>
</dbReference>
<sequence>MEPFIGQIQAFGFNFAPRGWSQCNGQLLPISQYTAVFSLLGTTFGGDGRTTFGLPDLRGRSIVGMGNGPGLSNITWGERGGGENHTLTVAQMPSHTHNIGVNSAAGEESNPSGKHLGAITDGYAEDSNANLAAPANAGGGQSYSIRNPFLGINVCIALQGIFPSRN</sequence>
<proteinExistence type="predicted"/>
<accession>A0A9X1K146</accession>
<evidence type="ECO:0000313" key="3">
    <source>
        <dbReference type="Proteomes" id="UP001138686"/>
    </source>
</evidence>
<reference evidence="2" key="1">
    <citation type="submission" date="2021-07" db="EMBL/GenBank/DDBJ databases">
        <title>Aureisphaera sp. CAU 1614 isolated from sea sediment.</title>
        <authorList>
            <person name="Kim W."/>
        </authorList>
    </citation>
    <scope>NUCLEOTIDE SEQUENCE</scope>
    <source>
        <strain evidence="2">CAU 1614</strain>
    </source>
</reference>
<keyword evidence="3" id="KW-1185">Reference proteome</keyword>
<comment type="caution">
    <text evidence="2">The sequence shown here is derived from an EMBL/GenBank/DDBJ whole genome shotgun (WGS) entry which is preliminary data.</text>
</comment>
<evidence type="ECO:0000313" key="2">
    <source>
        <dbReference type="EMBL" id="MBW2939121.1"/>
    </source>
</evidence>
<feature type="domain" description="Phage tail collar" evidence="1">
    <location>
        <begin position="6"/>
        <end position="62"/>
    </location>
</feature>
<dbReference type="AlphaFoldDB" id="A0A9X1K146"/>